<keyword evidence="6" id="KW-1015">Disulfide bond</keyword>
<dbReference type="EMBL" id="JBDPZD010000001">
    <property type="protein sequence ID" value="MEO3690885.1"/>
    <property type="molecule type" value="Genomic_DNA"/>
</dbReference>
<proteinExistence type="inferred from homology"/>
<dbReference type="Gene3D" id="3.40.30.10">
    <property type="entry name" value="Glutaredoxin"/>
    <property type="match status" value="2"/>
</dbReference>
<evidence type="ECO:0000259" key="8">
    <source>
        <dbReference type="PROSITE" id="PS51352"/>
    </source>
</evidence>
<comment type="caution">
    <text evidence="9">The sequence shown here is derived from an EMBL/GenBank/DDBJ whole genome shotgun (WGS) entry which is preliminary data.</text>
</comment>
<dbReference type="PANTHER" id="PTHR35891:SF3">
    <property type="entry name" value="THIOL:DISULFIDE INTERCHANGE PROTEIN DSBL"/>
    <property type="match status" value="1"/>
</dbReference>
<evidence type="ECO:0000256" key="3">
    <source>
        <dbReference type="ARBA" id="ARBA00013831"/>
    </source>
</evidence>
<dbReference type="RefSeq" id="WP_347703702.1">
    <property type="nucleotide sequence ID" value="NZ_JBDPZD010000001.1"/>
</dbReference>
<evidence type="ECO:0000256" key="4">
    <source>
        <dbReference type="ARBA" id="ARBA00022729"/>
    </source>
</evidence>
<comment type="similarity">
    <text evidence="2">Belongs to the thioredoxin family. DsbA subfamily.</text>
</comment>
<evidence type="ECO:0000313" key="10">
    <source>
        <dbReference type="Proteomes" id="UP001495147"/>
    </source>
</evidence>
<keyword evidence="10" id="KW-1185">Reference proteome</keyword>
<dbReference type="SUPFAM" id="SSF52833">
    <property type="entry name" value="Thioredoxin-like"/>
    <property type="match status" value="1"/>
</dbReference>
<dbReference type="InterPro" id="IPR050824">
    <property type="entry name" value="Thiol_disulfide_DsbA"/>
</dbReference>
<protein>
    <recommendedName>
        <fullName evidence="3">Thiol:disulfide interchange protein DsbA</fullName>
    </recommendedName>
</protein>
<dbReference type="PROSITE" id="PS00194">
    <property type="entry name" value="THIOREDOXIN_1"/>
    <property type="match status" value="1"/>
</dbReference>
<dbReference type="InterPro" id="IPR001853">
    <property type="entry name" value="DSBA-like_thioredoxin_dom"/>
</dbReference>
<evidence type="ECO:0000256" key="1">
    <source>
        <dbReference type="ARBA" id="ARBA00004418"/>
    </source>
</evidence>
<comment type="subcellular location">
    <subcellularLocation>
        <location evidence="1">Periplasm</location>
    </subcellularLocation>
</comment>
<keyword evidence="7" id="KW-0676">Redox-active center</keyword>
<evidence type="ECO:0000256" key="2">
    <source>
        <dbReference type="ARBA" id="ARBA00005791"/>
    </source>
</evidence>
<feature type="domain" description="Thioredoxin" evidence="8">
    <location>
        <begin position="13"/>
        <end position="202"/>
    </location>
</feature>
<keyword evidence="5" id="KW-0574">Periplasm</keyword>
<evidence type="ECO:0000256" key="7">
    <source>
        <dbReference type="ARBA" id="ARBA00023284"/>
    </source>
</evidence>
<sequence length="224" mass="24855">MVMPRRPLVLGLLPASLGLPLAEAQAQAGPIPGRHYAVRNAPAQAPSDPTRIDVVEFFWYGCPHCYVFEPVIEQWAKQLAADVNFRRVHVQFRANMKGHQRMFFALEALGLEPQVRPAIFAAMHRQGQMLDDLESQARFLAMAGVDSAKYQAAWKSMGVATRCLQADRLAEAYDIDGVPSIGIAGRFLTSPSMQNTAEGLPEPELGRRAVQVADYLLQRQRTAR</sequence>
<dbReference type="InterPro" id="IPR023205">
    <property type="entry name" value="DsbA/DsbL"/>
</dbReference>
<dbReference type="PROSITE" id="PS51352">
    <property type="entry name" value="THIOREDOXIN_2"/>
    <property type="match status" value="1"/>
</dbReference>
<dbReference type="PANTHER" id="PTHR35891">
    <property type="entry name" value="THIOL:DISULFIDE INTERCHANGE PROTEIN DSBA"/>
    <property type="match status" value="1"/>
</dbReference>
<name>A0ABV0FYR4_9BURK</name>
<evidence type="ECO:0000256" key="6">
    <source>
        <dbReference type="ARBA" id="ARBA00023157"/>
    </source>
</evidence>
<evidence type="ECO:0000313" key="9">
    <source>
        <dbReference type="EMBL" id="MEO3690885.1"/>
    </source>
</evidence>
<accession>A0ABV0FYR4</accession>
<gene>
    <name evidence="9" type="ORF">ABDJ85_05340</name>
</gene>
<dbReference type="Pfam" id="PF01323">
    <property type="entry name" value="DSBA"/>
    <property type="match status" value="1"/>
</dbReference>
<dbReference type="InterPro" id="IPR017937">
    <property type="entry name" value="Thioredoxin_CS"/>
</dbReference>
<dbReference type="CDD" id="cd03019">
    <property type="entry name" value="DsbA_DsbA"/>
    <property type="match status" value="1"/>
</dbReference>
<dbReference type="Proteomes" id="UP001495147">
    <property type="component" value="Unassembled WGS sequence"/>
</dbReference>
<evidence type="ECO:0000256" key="5">
    <source>
        <dbReference type="ARBA" id="ARBA00022764"/>
    </source>
</evidence>
<dbReference type="InterPro" id="IPR013766">
    <property type="entry name" value="Thioredoxin_domain"/>
</dbReference>
<keyword evidence="4" id="KW-0732">Signal</keyword>
<dbReference type="InterPro" id="IPR036249">
    <property type="entry name" value="Thioredoxin-like_sf"/>
</dbReference>
<organism evidence="9 10">
    <name type="scientific">Roseateles paludis</name>
    <dbReference type="NCBI Taxonomy" id="3145238"/>
    <lineage>
        <taxon>Bacteria</taxon>
        <taxon>Pseudomonadati</taxon>
        <taxon>Pseudomonadota</taxon>
        <taxon>Betaproteobacteria</taxon>
        <taxon>Burkholderiales</taxon>
        <taxon>Sphaerotilaceae</taxon>
        <taxon>Roseateles</taxon>
    </lineage>
</organism>
<reference evidence="9 10" key="1">
    <citation type="submission" date="2024-05" db="EMBL/GenBank/DDBJ databases">
        <title>Roseateles sp. DJS-2-20 16S ribosomal RNA gene Genome sequencing and assembly.</title>
        <authorList>
            <person name="Woo H."/>
        </authorList>
    </citation>
    <scope>NUCLEOTIDE SEQUENCE [LARGE SCALE GENOMIC DNA]</scope>
    <source>
        <strain evidence="9 10">DJS-2-20</strain>
    </source>
</reference>